<dbReference type="Proteomes" id="UP000015502">
    <property type="component" value="Chromosome"/>
</dbReference>
<accession>H3ZMB2</accession>
<dbReference type="STRING" id="523849.OCC_07164"/>
<evidence type="ECO:0000313" key="2">
    <source>
        <dbReference type="Proteomes" id="UP000015502"/>
    </source>
</evidence>
<keyword evidence="2" id="KW-1185">Reference proteome</keyword>
<dbReference type="PaxDb" id="523849-OCC_07164"/>
<proteinExistence type="predicted"/>
<dbReference type="AlphaFoldDB" id="H3ZMB2"/>
<name>H3ZMB2_THELN</name>
<gene>
    <name evidence="1" type="ORF">OCC_07164</name>
</gene>
<protein>
    <submittedName>
        <fullName evidence="1">Uncharacterized protein</fullName>
    </submittedName>
</protein>
<organism evidence="1 2">
    <name type="scientific">Thermococcus litoralis (strain ATCC 51850 / DSM 5473 / JCM 8560 / NS-C)</name>
    <dbReference type="NCBI Taxonomy" id="523849"/>
    <lineage>
        <taxon>Archaea</taxon>
        <taxon>Methanobacteriati</taxon>
        <taxon>Methanobacteriota</taxon>
        <taxon>Thermococci</taxon>
        <taxon>Thermococcales</taxon>
        <taxon>Thermococcaceae</taxon>
        <taxon>Thermococcus</taxon>
    </lineage>
</organism>
<evidence type="ECO:0000313" key="1">
    <source>
        <dbReference type="EMBL" id="EHR78897.2"/>
    </source>
</evidence>
<dbReference type="KEGG" id="tlt:OCC_07164"/>
<dbReference type="EMBL" id="CP006670">
    <property type="protein sequence ID" value="EHR78897.2"/>
    <property type="molecule type" value="Genomic_DNA"/>
</dbReference>
<sequence length="61" mass="6895">MIQGTGKLWLQNNLPTKGEIEITRTTSYEGLEESTTTSNARIEFEIAYTYQPPEWVAEVTG</sequence>
<reference evidence="1 2" key="1">
    <citation type="journal article" date="2012" name="J. Bacteriol.">
        <title>Genome sequence of the model hyperthermophilic archaeon Thermococcus litoralis NS-C.</title>
        <authorList>
            <person name="Gardner A.F."/>
            <person name="Kumar S."/>
            <person name="Perler F.B."/>
        </authorList>
    </citation>
    <scope>NUCLEOTIDE SEQUENCE [LARGE SCALE GENOMIC DNA]</scope>
    <source>
        <strain evidence="2">ATCC 51850 / DSM 5473 / JCM 8560 / NS-C</strain>
    </source>
</reference>
<dbReference type="HOGENOM" id="CLU_2911738_0_0_2"/>